<dbReference type="EMBL" id="CAMAPF010000945">
    <property type="protein sequence ID" value="CAH9126878.1"/>
    <property type="molecule type" value="Genomic_DNA"/>
</dbReference>
<evidence type="ECO:0000313" key="1">
    <source>
        <dbReference type="EMBL" id="CAH9126878.1"/>
    </source>
</evidence>
<evidence type="ECO:0000313" key="2">
    <source>
        <dbReference type="Proteomes" id="UP001152523"/>
    </source>
</evidence>
<organism evidence="1 2">
    <name type="scientific">Cuscuta epithymum</name>
    <dbReference type="NCBI Taxonomy" id="186058"/>
    <lineage>
        <taxon>Eukaryota</taxon>
        <taxon>Viridiplantae</taxon>
        <taxon>Streptophyta</taxon>
        <taxon>Embryophyta</taxon>
        <taxon>Tracheophyta</taxon>
        <taxon>Spermatophyta</taxon>
        <taxon>Magnoliopsida</taxon>
        <taxon>eudicotyledons</taxon>
        <taxon>Gunneridae</taxon>
        <taxon>Pentapetalae</taxon>
        <taxon>asterids</taxon>
        <taxon>lamiids</taxon>
        <taxon>Solanales</taxon>
        <taxon>Convolvulaceae</taxon>
        <taxon>Cuscuteae</taxon>
        <taxon>Cuscuta</taxon>
        <taxon>Cuscuta subgen. Cuscuta</taxon>
    </lineage>
</organism>
<comment type="caution">
    <text evidence="1">The sequence shown here is derived from an EMBL/GenBank/DDBJ whole genome shotgun (WGS) entry which is preliminary data.</text>
</comment>
<keyword evidence="2" id="KW-1185">Reference proteome</keyword>
<accession>A0AAV0EUD2</accession>
<dbReference type="Proteomes" id="UP001152523">
    <property type="component" value="Unassembled WGS sequence"/>
</dbReference>
<dbReference type="AlphaFoldDB" id="A0AAV0EUD2"/>
<reference evidence="1" key="1">
    <citation type="submission" date="2022-07" db="EMBL/GenBank/DDBJ databases">
        <authorList>
            <person name="Macas J."/>
            <person name="Novak P."/>
            <person name="Neumann P."/>
        </authorList>
    </citation>
    <scope>NUCLEOTIDE SEQUENCE</scope>
</reference>
<proteinExistence type="predicted"/>
<name>A0AAV0EUD2_9ASTE</name>
<gene>
    <name evidence="1" type="ORF">CEPIT_LOCUS27882</name>
</gene>
<protein>
    <submittedName>
        <fullName evidence="1">Uncharacterized protein</fullName>
    </submittedName>
</protein>
<sequence>MDLPLRSHRIFAPAHGLAEGIELNYGYP</sequence>